<evidence type="ECO:0000313" key="4">
    <source>
        <dbReference type="Proteomes" id="UP001385951"/>
    </source>
</evidence>
<reference evidence="3 4" key="1">
    <citation type="submission" date="2022-09" db="EMBL/GenBank/DDBJ databases">
        <authorList>
            <person name="Palmer J.M."/>
        </authorList>
    </citation>
    <scope>NUCLEOTIDE SEQUENCE [LARGE SCALE GENOMIC DNA]</scope>
    <source>
        <strain evidence="3 4">DSM 7382</strain>
    </source>
</reference>
<keyword evidence="1" id="KW-0175">Coiled coil</keyword>
<feature type="coiled-coil region" evidence="1">
    <location>
        <begin position="262"/>
        <end position="313"/>
    </location>
</feature>
<dbReference type="PANTHER" id="PTHR33104">
    <property type="entry name" value="SI:DKEY-29D5.2"/>
    <property type="match status" value="1"/>
</dbReference>
<dbReference type="PANTHER" id="PTHR33104:SF2">
    <property type="entry name" value="CXC3 LIKE CYSTEINE CLUSTER DOMAIN-CONTAINING PROTEIN"/>
    <property type="match status" value="1"/>
</dbReference>
<evidence type="ECO:0000256" key="1">
    <source>
        <dbReference type="SAM" id="Coils"/>
    </source>
</evidence>
<comment type="caution">
    <text evidence="3">The sequence shown here is derived from an EMBL/GenBank/DDBJ whole genome shotgun (WGS) entry which is preliminary data.</text>
</comment>
<proteinExistence type="predicted"/>
<dbReference type="EMBL" id="JASBNA010000001">
    <property type="protein sequence ID" value="KAK7696323.1"/>
    <property type="molecule type" value="Genomic_DNA"/>
</dbReference>
<feature type="transmembrane region" description="Helical" evidence="2">
    <location>
        <begin position="112"/>
        <end position="134"/>
    </location>
</feature>
<organism evidence="3 4">
    <name type="scientific">Cerrena zonata</name>
    <dbReference type="NCBI Taxonomy" id="2478898"/>
    <lineage>
        <taxon>Eukaryota</taxon>
        <taxon>Fungi</taxon>
        <taxon>Dikarya</taxon>
        <taxon>Basidiomycota</taxon>
        <taxon>Agaricomycotina</taxon>
        <taxon>Agaricomycetes</taxon>
        <taxon>Polyporales</taxon>
        <taxon>Cerrenaceae</taxon>
        <taxon>Cerrena</taxon>
    </lineage>
</organism>
<keyword evidence="2" id="KW-1133">Transmembrane helix</keyword>
<sequence>MRTLLADGNFKQEHLKMKAPHDDVALSDGHGYLVTKAPFERYISEAPPLKVQASTCHEHDAVKNQNASRAHLDATGIGCIACGRHGCFYPHSAVNFQKGEGHRYMDYAFVNAINYIPAILLILMLYDIMCQFWINFLNRVRNSAGHLSLPGNMTIQRGIGLFHVHGHIKQCYTQFAPTFIQGAGQVDGEVVETLWSVLNHTASSARAMTWNHRQEYLDWHMADSNWKKLTGMVQALLRKWKVCQVQVLATEDYFQQLCATVGEEKTKEYTELEAELQRLRVSDVTVMNQMDVLESKLNGKAEMQTELEETEEETGLARGSASWLAAGIRLEEEQISILRLAAKLGKKAKKDQDKSLVDKRTRFDIPQSAIESGWFDGDDLADDTPITSFTHSDSSNDAVSANAEMIALPLPSSFGADMCQGRLRSLARCEAKLREGQANDALDSLRVAIAKKSFVARTKLRPNAPTSNYVKRLRSYGDLHLAQIPIDRAAKVYSTARHALIILGATDALQQFKLLTKEDLKASTAVVDSNAPHQGKDLLSWIWHIGRSDNSPPVITELYRVNWLRAKCRRDRWAEEKILLRSELSWTHNYFRNRAETWKLRASDTRPGHASHALRQANTWYKFATYAKNALQSIGELEL</sequence>
<dbReference type="Pfam" id="PF18758">
    <property type="entry name" value="KDZ"/>
    <property type="match status" value="1"/>
</dbReference>
<evidence type="ECO:0000313" key="3">
    <source>
        <dbReference type="EMBL" id="KAK7696323.1"/>
    </source>
</evidence>
<keyword evidence="2" id="KW-0812">Transmembrane</keyword>
<dbReference type="AlphaFoldDB" id="A0AAW0GSC3"/>
<dbReference type="Proteomes" id="UP001385951">
    <property type="component" value="Unassembled WGS sequence"/>
</dbReference>
<keyword evidence="4" id="KW-1185">Reference proteome</keyword>
<evidence type="ECO:0000256" key="2">
    <source>
        <dbReference type="SAM" id="Phobius"/>
    </source>
</evidence>
<name>A0AAW0GSC3_9APHY</name>
<dbReference type="InterPro" id="IPR040521">
    <property type="entry name" value="KDZ"/>
</dbReference>
<keyword evidence="2" id="KW-0472">Membrane</keyword>
<accession>A0AAW0GSC3</accession>
<gene>
    <name evidence="3" type="ORF">QCA50_000977</name>
</gene>
<protein>
    <submittedName>
        <fullName evidence="3">Uncharacterized protein</fullName>
    </submittedName>
</protein>